<dbReference type="InterPro" id="IPR040200">
    <property type="entry name" value="Mug57-like"/>
</dbReference>
<dbReference type="Pfam" id="PF02469">
    <property type="entry name" value="Fasciclin"/>
    <property type="match status" value="1"/>
</dbReference>
<dbReference type="SUPFAM" id="SSF82153">
    <property type="entry name" value="FAS1 domain"/>
    <property type="match status" value="1"/>
</dbReference>
<gene>
    <name evidence="3" type="ORF">SISNIDRAFT_485596</name>
</gene>
<evidence type="ECO:0000313" key="4">
    <source>
        <dbReference type="Proteomes" id="UP000076722"/>
    </source>
</evidence>
<organism evidence="3 4">
    <name type="scientific">Sistotremastrum niveocremeum HHB9708</name>
    <dbReference type="NCBI Taxonomy" id="1314777"/>
    <lineage>
        <taxon>Eukaryota</taxon>
        <taxon>Fungi</taxon>
        <taxon>Dikarya</taxon>
        <taxon>Basidiomycota</taxon>
        <taxon>Agaricomycotina</taxon>
        <taxon>Agaricomycetes</taxon>
        <taxon>Sistotremastrales</taxon>
        <taxon>Sistotremastraceae</taxon>
        <taxon>Sertulicium</taxon>
        <taxon>Sertulicium niveocremeum</taxon>
    </lineage>
</organism>
<dbReference type="EMBL" id="KV419407">
    <property type="protein sequence ID" value="KZS93334.1"/>
    <property type="molecule type" value="Genomic_DNA"/>
</dbReference>
<dbReference type="Gene3D" id="2.30.180.10">
    <property type="entry name" value="FAS1 domain"/>
    <property type="match status" value="1"/>
</dbReference>
<dbReference type="PANTHER" id="PTHR28156">
    <property type="entry name" value="FAS1 DOMAIN-CONTAINING PROTEIN YDR262W"/>
    <property type="match status" value="1"/>
</dbReference>
<reference evidence="3 4" key="1">
    <citation type="journal article" date="2016" name="Mol. Biol. Evol.">
        <title>Comparative Genomics of Early-Diverging Mushroom-Forming Fungi Provides Insights into the Origins of Lignocellulose Decay Capabilities.</title>
        <authorList>
            <person name="Nagy L.G."/>
            <person name="Riley R."/>
            <person name="Tritt A."/>
            <person name="Adam C."/>
            <person name="Daum C."/>
            <person name="Floudas D."/>
            <person name="Sun H."/>
            <person name="Yadav J.S."/>
            <person name="Pangilinan J."/>
            <person name="Larsson K.H."/>
            <person name="Matsuura K."/>
            <person name="Barry K."/>
            <person name="Labutti K."/>
            <person name="Kuo R."/>
            <person name="Ohm R.A."/>
            <person name="Bhattacharya S.S."/>
            <person name="Shirouzu T."/>
            <person name="Yoshinaga Y."/>
            <person name="Martin F.M."/>
            <person name="Grigoriev I.V."/>
            <person name="Hibbett D.S."/>
        </authorList>
    </citation>
    <scope>NUCLEOTIDE SEQUENCE [LARGE SCALE GENOMIC DNA]</scope>
    <source>
        <strain evidence="3 4">HHB9708</strain>
    </source>
</reference>
<feature type="domain" description="FAS1" evidence="2">
    <location>
        <begin position="9"/>
        <end position="162"/>
    </location>
</feature>
<dbReference type="Proteomes" id="UP000076722">
    <property type="component" value="Unassembled WGS sequence"/>
</dbReference>
<proteinExistence type="predicted"/>
<dbReference type="STRING" id="1314777.A0A164UL52"/>
<protein>
    <recommendedName>
        <fullName evidence="2">FAS1 domain-containing protein</fullName>
    </recommendedName>
</protein>
<dbReference type="InterPro" id="IPR036378">
    <property type="entry name" value="FAS1_dom_sf"/>
</dbReference>
<dbReference type="OrthoDB" id="5551751at2759"/>
<dbReference type="PANTHER" id="PTHR28156:SF1">
    <property type="entry name" value="FAS1 DOMAIN-CONTAINING PROTEIN YDR262W"/>
    <property type="match status" value="1"/>
</dbReference>
<evidence type="ECO:0000259" key="2">
    <source>
        <dbReference type="PROSITE" id="PS50213"/>
    </source>
</evidence>
<name>A0A164UL52_9AGAM</name>
<accession>A0A164UL52</accession>
<evidence type="ECO:0000313" key="3">
    <source>
        <dbReference type="EMBL" id="KZS93334.1"/>
    </source>
</evidence>
<keyword evidence="4" id="KW-1185">Reference proteome</keyword>
<dbReference type="AlphaFoldDB" id="A0A164UL52"/>
<keyword evidence="1" id="KW-0732">Signal</keyword>
<evidence type="ECO:0000256" key="1">
    <source>
        <dbReference type="ARBA" id="ARBA00022729"/>
    </source>
</evidence>
<dbReference type="InterPro" id="IPR000782">
    <property type="entry name" value="FAS1_domain"/>
</dbReference>
<dbReference type="PROSITE" id="PS50213">
    <property type="entry name" value="FAS1"/>
    <property type="match status" value="1"/>
</dbReference>
<sequence>MTAYDNSNDVTLADILTIERSASIFYSYARETDISLQLVDESRNLTIFAPTNRAVVALPRKPHQGPPDVVVSPEISEQQLDEMSKSHVEKWITAHIIPQSVNLSSGQSYDTLLPGTSISFCVVKTASKDEPEWKQYTICPDIPILSVKQASNGVLYLIDGTIEG</sequence>